<feature type="transmembrane region" description="Helical" evidence="2">
    <location>
        <begin position="120"/>
        <end position="140"/>
    </location>
</feature>
<sequence length="307" mass="32756">MFSEGFRPGPPRSYGPVPGVAPAAGTRRPRHWPRVFLGGLTLWLISVMVTLLTGNPNLVPTLVLLGSFLIPVTFVAWAFERWRDEHITTELVVTAFVAGGVLGILGASLLETYLLGPSPFVYLGVGLIEEAAKLAALVWVTRHMTRRHARDGMLLGAAVGFGFAAFESAGYALTAALTVKGLSLRALVETEVLRGLLAPVGHGLWTAILGGVLFAAGRYTWSVLGAYLWVSLLHGLWDSMNSIAVVLTYLLTGSSWQYGLIESGYVPDPTEEQVHLFTALSVGGLALVSLLGIGTLLALTRGRQSHG</sequence>
<keyword evidence="2" id="KW-0812">Transmembrane</keyword>
<feature type="transmembrane region" description="Helical" evidence="2">
    <location>
        <begin position="227"/>
        <end position="251"/>
    </location>
</feature>
<dbReference type="Proteomes" id="UP000669179">
    <property type="component" value="Unassembled WGS sequence"/>
</dbReference>
<accession>A0A939T6T7</accession>
<comment type="caution">
    <text evidence="3">The sequence shown here is derived from an EMBL/GenBank/DDBJ whole genome shotgun (WGS) entry which is preliminary data.</text>
</comment>
<protein>
    <submittedName>
        <fullName evidence="3">PrsW family intramembrane metalloprotease</fullName>
    </submittedName>
</protein>
<dbReference type="InterPro" id="IPR026898">
    <property type="entry name" value="PrsW"/>
</dbReference>
<feature type="transmembrane region" description="Helical" evidence="2">
    <location>
        <begin position="152"/>
        <end position="176"/>
    </location>
</feature>
<keyword evidence="2" id="KW-0472">Membrane</keyword>
<feature type="transmembrane region" description="Helical" evidence="2">
    <location>
        <begin position="58"/>
        <end position="79"/>
    </location>
</feature>
<dbReference type="GO" id="GO:0008237">
    <property type="term" value="F:metallopeptidase activity"/>
    <property type="evidence" value="ECO:0007669"/>
    <property type="project" value="UniProtKB-KW"/>
</dbReference>
<dbReference type="AlphaFoldDB" id="A0A939T6T7"/>
<proteinExistence type="predicted"/>
<name>A0A939T6T7_9ACTN</name>
<feature type="transmembrane region" description="Helical" evidence="2">
    <location>
        <begin position="276"/>
        <end position="299"/>
    </location>
</feature>
<feature type="transmembrane region" description="Helical" evidence="2">
    <location>
        <begin position="91"/>
        <end position="114"/>
    </location>
</feature>
<dbReference type="EMBL" id="JAGEOJ010000006">
    <property type="protein sequence ID" value="MBO2448627.1"/>
    <property type="molecule type" value="Genomic_DNA"/>
</dbReference>
<gene>
    <name evidence="3" type="ORF">J4573_16110</name>
</gene>
<evidence type="ECO:0000313" key="3">
    <source>
        <dbReference type="EMBL" id="MBO2448627.1"/>
    </source>
</evidence>
<reference evidence="3" key="1">
    <citation type="submission" date="2021-03" db="EMBL/GenBank/DDBJ databases">
        <authorList>
            <person name="Kanchanasin P."/>
            <person name="Saeng-In P."/>
            <person name="Phongsopitanun W."/>
            <person name="Yuki M."/>
            <person name="Kudo T."/>
            <person name="Ohkuma M."/>
            <person name="Tanasupawat S."/>
        </authorList>
    </citation>
    <scope>NUCLEOTIDE SEQUENCE</scope>
    <source>
        <strain evidence="3">GKU 128</strain>
    </source>
</reference>
<keyword evidence="2" id="KW-1133">Transmembrane helix</keyword>
<feature type="transmembrane region" description="Helical" evidence="2">
    <location>
        <begin position="196"/>
        <end position="215"/>
    </location>
</feature>
<dbReference type="PANTHER" id="PTHR36844">
    <property type="entry name" value="PROTEASE PRSW"/>
    <property type="match status" value="1"/>
</dbReference>
<keyword evidence="3" id="KW-0378">Hydrolase</keyword>
<evidence type="ECO:0000256" key="1">
    <source>
        <dbReference type="SAM" id="MobiDB-lite"/>
    </source>
</evidence>
<feature type="region of interest" description="Disordered" evidence="1">
    <location>
        <begin position="1"/>
        <end position="25"/>
    </location>
</feature>
<keyword evidence="4" id="KW-1185">Reference proteome</keyword>
<feature type="transmembrane region" description="Helical" evidence="2">
    <location>
        <begin position="35"/>
        <end position="52"/>
    </location>
</feature>
<keyword evidence="3" id="KW-0482">Metalloprotease</keyword>
<organism evidence="3 4">
    <name type="scientific">Actinomadura barringtoniae</name>
    <dbReference type="NCBI Taxonomy" id="1427535"/>
    <lineage>
        <taxon>Bacteria</taxon>
        <taxon>Bacillati</taxon>
        <taxon>Actinomycetota</taxon>
        <taxon>Actinomycetes</taxon>
        <taxon>Streptosporangiales</taxon>
        <taxon>Thermomonosporaceae</taxon>
        <taxon>Actinomadura</taxon>
    </lineage>
</organism>
<dbReference type="PANTHER" id="PTHR36844:SF1">
    <property type="entry name" value="PROTEASE PRSW"/>
    <property type="match status" value="1"/>
</dbReference>
<evidence type="ECO:0000313" key="4">
    <source>
        <dbReference type="Proteomes" id="UP000669179"/>
    </source>
</evidence>
<evidence type="ECO:0000256" key="2">
    <source>
        <dbReference type="SAM" id="Phobius"/>
    </source>
</evidence>
<dbReference type="Pfam" id="PF13367">
    <property type="entry name" value="PrsW-protease"/>
    <property type="match status" value="1"/>
</dbReference>
<keyword evidence="3" id="KW-0645">Protease</keyword>